<dbReference type="GO" id="GO:0005886">
    <property type="term" value="C:plasma membrane"/>
    <property type="evidence" value="ECO:0007669"/>
    <property type="project" value="TreeGrafter"/>
</dbReference>
<evidence type="ECO:0000259" key="6">
    <source>
        <dbReference type="Pfam" id="PF13183"/>
    </source>
</evidence>
<evidence type="ECO:0000256" key="1">
    <source>
        <dbReference type="ARBA" id="ARBA00022485"/>
    </source>
</evidence>
<keyword evidence="5" id="KW-0411">Iron-sulfur</keyword>
<dbReference type="PANTHER" id="PTHR43255">
    <property type="entry name" value="IRON-SULFUR-BINDING OXIDOREDUCTASE FADF-RELATED-RELATED"/>
    <property type="match status" value="1"/>
</dbReference>
<accession>A0AAU7VJH5</accession>
<dbReference type="InterPro" id="IPR017896">
    <property type="entry name" value="4Fe4S_Fe-S-bd"/>
</dbReference>
<dbReference type="GO" id="GO:0051539">
    <property type="term" value="F:4 iron, 4 sulfur cluster binding"/>
    <property type="evidence" value="ECO:0007669"/>
    <property type="project" value="UniProtKB-KW"/>
</dbReference>
<dbReference type="RefSeq" id="WP_350342859.1">
    <property type="nucleotide sequence ID" value="NZ_CP158367.1"/>
</dbReference>
<dbReference type="InterPro" id="IPR051460">
    <property type="entry name" value="HdrC_iron-sulfur_subunit"/>
</dbReference>
<dbReference type="AlphaFoldDB" id="A0AAU7VJH5"/>
<dbReference type="SUPFAM" id="SSF46548">
    <property type="entry name" value="alpha-helical ferredoxin"/>
    <property type="match status" value="1"/>
</dbReference>
<evidence type="ECO:0000256" key="4">
    <source>
        <dbReference type="ARBA" id="ARBA00023004"/>
    </source>
</evidence>
<dbReference type="InterPro" id="IPR017900">
    <property type="entry name" value="4Fe4S_Fe_S_CS"/>
</dbReference>
<keyword evidence="4" id="KW-0408">Iron</keyword>
<dbReference type="GO" id="GO:0016491">
    <property type="term" value="F:oxidoreductase activity"/>
    <property type="evidence" value="ECO:0007669"/>
    <property type="project" value="UniProtKB-KW"/>
</dbReference>
<feature type="domain" description="4Fe-4S ferredoxin-type" evidence="6">
    <location>
        <begin position="24"/>
        <end position="84"/>
    </location>
</feature>
<proteinExistence type="predicted"/>
<keyword evidence="2" id="KW-0479">Metal-binding</keyword>
<evidence type="ECO:0000313" key="7">
    <source>
        <dbReference type="EMBL" id="XBX74101.1"/>
    </source>
</evidence>
<dbReference type="PANTHER" id="PTHR43255:SF1">
    <property type="entry name" value="IRON-SULFUR-BINDING OXIDOREDUCTASE FADF-RELATED"/>
    <property type="match status" value="1"/>
</dbReference>
<dbReference type="Gene3D" id="1.10.1060.10">
    <property type="entry name" value="Alpha-helical ferredoxin"/>
    <property type="match status" value="1"/>
</dbReference>
<keyword evidence="3" id="KW-0560">Oxidoreductase</keyword>
<name>A0AAU7VJH5_9FIRM</name>
<keyword evidence="1" id="KW-0004">4Fe-4S</keyword>
<dbReference type="PROSITE" id="PS00198">
    <property type="entry name" value="4FE4S_FER_1"/>
    <property type="match status" value="1"/>
</dbReference>
<evidence type="ECO:0000256" key="5">
    <source>
        <dbReference type="ARBA" id="ARBA00023014"/>
    </source>
</evidence>
<protein>
    <submittedName>
        <fullName evidence="7">4Fe-4S dicluster domain-containing protein</fullName>
    </submittedName>
</protein>
<sequence length="129" mass="14738">MRFPTKTASIKEQEELADIIQKNVKDCYQCLKCSAGCPLTEHMDYYPHQVMLLAKMDLYKKVFDSKTLWVCASCLACSSRCPRDLEPAKVMEGLRAMIIRKRGEGNVEVVNPKGVPRQALISSMRKLRR</sequence>
<dbReference type="InterPro" id="IPR009051">
    <property type="entry name" value="Helical_ferredxn"/>
</dbReference>
<organism evidence="7">
    <name type="scientific">Proteinivorax tanatarense</name>
    <dbReference type="NCBI Taxonomy" id="1260629"/>
    <lineage>
        <taxon>Bacteria</taxon>
        <taxon>Bacillati</taxon>
        <taxon>Bacillota</taxon>
        <taxon>Clostridia</taxon>
        <taxon>Eubacteriales</taxon>
        <taxon>Proteinivoracaceae</taxon>
        <taxon>Proteinivorax</taxon>
    </lineage>
</organism>
<gene>
    <name evidence="7" type="ORF">PRVXT_002125</name>
</gene>
<evidence type="ECO:0000256" key="3">
    <source>
        <dbReference type="ARBA" id="ARBA00023002"/>
    </source>
</evidence>
<evidence type="ECO:0000256" key="2">
    <source>
        <dbReference type="ARBA" id="ARBA00022723"/>
    </source>
</evidence>
<dbReference type="GO" id="GO:0046872">
    <property type="term" value="F:metal ion binding"/>
    <property type="evidence" value="ECO:0007669"/>
    <property type="project" value="UniProtKB-KW"/>
</dbReference>
<reference evidence="7" key="1">
    <citation type="journal article" date="2013" name="Extremophiles">
        <title>Proteinivorax tanatarense gen. nov., sp. nov., an anaerobic, haloalkaliphilic, proteolytic bacterium isolated from a decaying algal bloom, and proposal of Proteinivoraceae fam. nov.</title>
        <authorList>
            <person name="Kevbrin V."/>
            <person name="Boltyanskaya Y."/>
            <person name="Zhilina T."/>
            <person name="Kolganova T."/>
            <person name="Lavrentjeva E."/>
            <person name="Kuznetsov B."/>
        </authorList>
    </citation>
    <scope>NUCLEOTIDE SEQUENCE</scope>
    <source>
        <strain evidence="7">Z-910T</strain>
    </source>
</reference>
<reference evidence="7" key="2">
    <citation type="submission" date="2024-06" db="EMBL/GenBank/DDBJ databases">
        <authorList>
            <person name="Petrova K.O."/>
            <person name="Toshchakov S.V."/>
            <person name="Boltjanskaja Y.V."/>
            <person name="Kevbrin V."/>
        </authorList>
    </citation>
    <scope>NUCLEOTIDE SEQUENCE</scope>
    <source>
        <strain evidence="7">Z-910T</strain>
    </source>
</reference>
<dbReference type="Pfam" id="PF13183">
    <property type="entry name" value="Fer4_8"/>
    <property type="match status" value="1"/>
</dbReference>
<dbReference type="EMBL" id="CP158367">
    <property type="protein sequence ID" value="XBX74101.1"/>
    <property type="molecule type" value="Genomic_DNA"/>
</dbReference>